<keyword evidence="8" id="KW-1185">Reference proteome</keyword>
<evidence type="ECO:0000256" key="2">
    <source>
        <dbReference type="ARBA" id="ARBA00009865"/>
    </source>
</evidence>
<dbReference type="SUPFAM" id="SSF75005">
    <property type="entry name" value="Arabinanase/levansucrase/invertase"/>
    <property type="match status" value="1"/>
</dbReference>
<evidence type="ECO:0000256" key="6">
    <source>
        <dbReference type="SAM" id="MobiDB-lite"/>
    </source>
</evidence>
<evidence type="ECO:0000256" key="1">
    <source>
        <dbReference type="ARBA" id="ARBA00004834"/>
    </source>
</evidence>
<evidence type="ECO:0000313" key="7">
    <source>
        <dbReference type="EMBL" id="MBC9711480.1"/>
    </source>
</evidence>
<sequence length="353" mass="37775">MNPTPRKSTPHSRRSRPHMTATHTARHARRLRKRFVLPAAGAALAAAAALVPGSASAAYPNPGVLTGDIAVHDPSMVKTPSGYVLYSTHNGIEARTSTDRTHFKRAGSAFTNLPSWWATYSKDRSPWAPDVSYHGGKYLMYYAVSSFGSTHSAIGFASSPSGQPGTWTDHGIVHSTTTSSGYNAIDPNLFVDRDGKWWMSLGSWSSGIKMIRLDPSTGKQYAGDRTLYSIAARPTGSKAVEGPAVVRRGAYYYLFASYDVCCAGVNSTYKIKVGRAGSPTGPYIDKNGVRMTAGGGSEVLATHGRYIGPGGQSVLPDSDGDLLVYHYYDGQDNGAPKLGVNLLNWSGGWPTAY</sequence>
<gene>
    <name evidence="7" type="ORF">H9Y04_02695</name>
</gene>
<comment type="caution">
    <text evidence="7">The sequence shown here is derived from an EMBL/GenBank/DDBJ whole genome shotgun (WGS) entry which is preliminary data.</text>
</comment>
<dbReference type="InterPro" id="IPR016840">
    <property type="entry name" value="Glyco_hydro_43_endo_a_Ara-ase"/>
</dbReference>
<dbReference type="Proteomes" id="UP000642284">
    <property type="component" value="Unassembled WGS sequence"/>
</dbReference>
<feature type="compositionally biased region" description="Basic residues" evidence="6">
    <location>
        <begin position="8"/>
        <end position="17"/>
    </location>
</feature>
<reference evidence="7 8" key="1">
    <citation type="submission" date="2020-08" db="EMBL/GenBank/DDBJ databases">
        <title>Genemic of Streptomyces polyaspartic.</title>
        <authorList>
            <person name="Liu W."/>
        </authorList>
    </citation>
    <scope>NUCLEOTIDE SEQUENCE [LARGE SCALE GENOMIC DNA]</scope>
    <source>
        <strain evidence="7 8">TRM66268-LWL</strain>
    </source>
</reference>
<evidence type="ECO:0000256" key="4">
    <source>
        <dbReference type="ARBA" id="ARBA00023295"/>
    </source>
</evidence>
<dbReference type="InterPro" id="IPR023296">
    <property type="entry name" value="Glyco_hydro_beta-prop_sf"/>
</dbReference>
<dbReference type="PANTHER" id="PTHR43301:SF3">
    <property type="entry name" value="ARABINAN ENDO-1,5-ALPHA-L-ARABINOSIDASE A-RELATED"/>
    <property type="match status" value="1"/>
</dbReference>
<keyword evidence="3 5" id="KW-0378">Hydrolase</keyword>
<dbReference type="CDD" id="cd08998">
    <property type="entry name" value="GH43_Arb43a-like"/>
    <property type="match status" value="1"/>
</dbReference>
<dbReference type="Gene3D" id="2.115.10.20">
    <property type="entry name" value="Glycosyl hydrolase domain, family 43"/>
    <property type="match status" value="1"/>
</dbReference>
<comment type="pathway">
    <text evidence="1 5">Glycan metabolism; L-arabinan degradation.</text>
</comment>
<organism evidence="7 8">
    <name type="scientific">Streptomyces polyasparticus</name>
    <dbReference type="NCBI Taxonomy" id="2767826"/>
    <lineage>
        <taxon>Bacteria</taxon>
        <taxon>Bacillati</taxon>
        <taxon>Actinomycetota</taxon>
        <taxon>Actinomycetes</taxon>
        <taxon>Kitasatosporales</taxon>
        <taxon>Streptomycetaceae</taxon>
        <taxon>Streptomyces</taxon>
    </lineage>
</organism>
<feature type="region of interest" description="Disordered" evidence="6">
    <location>
        <begin position="1"/>
        <end position="27"/>
    </location>
</feature>
<keyword evidence="4 5" id="KW-0326">Glycosidase</keyword>
<name>A0ABR7S7N5_9ACTN</name>
<protein>
    <submittedName>
        <fullName evidence="7">Arabinan endo-1,5-alpha-L-arabinosidase</fullName>
    </submittedName>
</protein>
<dbReference type="PIRSF" id="PIRSF026534">
    <property type="entry name" value="Endo_alpha-L-arabinosidase"/>
    <property type="match status" value="1"/>
</dbReference>
<accession>A0ABR7S7N5</accession>
<dbReference type="EMBL" id="JACTVJ010000002">
    <property type="protein sequence ID" value="MBC9711480.1"/>
    <property type="molecule type" value="Genomic_DNA"/>
</dbReference>
<dbReference type="InterPro" id="IPR050727">
    <property type="entry name" value="GH43_arabinanases"/>
</dbReference>
<dbReference type="Pfam" id="PF04616">
    <property type="entry name" value="Glyco_hydro_43"/>
    <property type="match status" value="1"/>
</dbReference>
<evidence type="ECO:0000313" key="8">
    <source>
        <dbReference type="Proteomes" id="UP000642284"/>
    </source>
</evidence>
<evidence type="ECO:0000256" key="3">
    <source>
        <dbReference type="ARBA" id="ARBA00022801"/>
    </source>
</evidence>
<comment type="similarity">
    <text evidence="2 5">Belongs to the glycosyl hydrolase 43 family.</text>
</comment>
<dbReference type="InterPro" id="IPR006710">
    <property type="entry name" value="Glyco_hydro_43"/>
</dbReference>
<dbReference type="PANTHER" id="PTHR43301">
    <property type="entry name" value="ARABINAN ENDO-1,5-ALPHA-L-ARABINOSIDASE"/>
    <property type="match status" value="1"/>
</dbReference>
<evidence type="ECO:0000256" key="5">
    <source>
        <dbReference type="PIRNR" id="PIRNR026534"/>
    </source>
</evidence>
<proteinExistence type="inferred from homology"/>